<dbReference type="PANTHER" id="PTHR43179">
    <property type="entry name" value="RHAMNOSYLTRANSFERASE WBBL"/>
    <property type="match status" value="1"/>
</dbReference>
<dbReference type="EMBL" id="SSMD01000001">
    <property type="protein sequence ID" value="THD76906.1"/>
    <property type="molecule type" value="Genomic_DNA"/>
</dbReference>
<evidence type="ECO:0000259" key="5">
    <source>
        <dbReference type="Pfam" id="PF00535"/>
    </source>
</evidence>
<dbReference type="InterPro" id="IPR001173">
    <property type="entry name" value="Glyco_trans_2-like"/>
</dbReference>
<evidence type="ECO:0000256" key="3">
    <source>
        <dbReference type="ARBA" id="ARBA00022679"/>
    </source>
</evidence>
<evidence type="ECO:0000256" key="2">
    <source>
        <dbReference type="ARBA" id="ARBA00022676"/>
    </source>
</evidence>
<dbReference type="GO" id="GO:0016757">
    <property type="term" value="F:glycosyltransferase activity"/>
    <property type="evidence" value="ECO:0007669"/>
    <property type="project" value="UniProtKB-KW"/>
</dbReference>
<keyword evidence="7" id="KW-1185">Reference proteome</keyword>
<dbReference type="Gene3D" id="3.90.550.10">
    <property type="entry name" value="Spore Coat Polysaccharide Biosynthesis Protein SpsA, Chain A"/>
    <property type="match status" value="1"/>
</dbReference>
<evidence type="ECO:0000256" key="1">
    <source>
        <dbReference type="ARBA" id="ARBA00006739"/>
    </source>
</evidence>
<feature type="region of interest" description="Disordered" evidence="4">
    <location>
        <begin position="398"/>
        <end position="420"/>
    </location>
</feature>
<dbReference type="RefSeq" id="WP_136337850.1">
    <property type="nucleotide sequence ID" value="NZ_SSMD01000001.1"/>
</dbReference>
<comment type="caution">
    <text evidence="6">The sequence shown here is derived from an EMBL/GenBank/DDBJ whole genome shotgun (WGS) entry which is preliminary data.</text>
</comment>
<dbReference type="Pfam" id="PF00535">
    <property type="entry name" value="Glycos_transf_2"/>
    <property type="match status" value="1"/>
</dbReference>
<keyword evidence="3 6" id="KW-0808">Transferase</keyword>
<organism evidence="6 7">
    <name type="scientific">Thalassobius vesicularis</name>
    <dbReference type="NCBI Taxonomy" id="1294297"/>
    <lineage>
        <taxon>Bacteria</taxon>
        <taxon>Pseudomonadati</taxon>
        <taxon>Pseudomonadota</taxon>
        <taxon>Alphaproteobacteria</taxon>
        <taxon>Rhodobacterales</taxon>
        <taxon>Roseobacteraceae</taxon>
        <taxon>Thalassovita</taxon>
    </lineage>
</organism>
<evidence type="ECO:0000256" key="4">
    <source>
        <dbReference type="SAM" id="MobiDB-lite"/>
    </source>
</evidence>
<feature type="domain" description="Glycosyltransferase 2-like" evidence="5">
    <location>
        <begin position="7"/>
        <end position="130"/>
    </location>
</feature>
<comment type="similarity">
    <text evidence="1">Belongs to the glycosyltransferase 2 family.</text>
</comment>
<dbReference type="AlphaFoldDB" id="A0A4S3MF36"/>
<name>A0A4S3MF36_9RHOB</name>
<reference evidence="6 7" key="1">
    <citation type="submission" date="2019-04" db="EMBL/GenBank/DDBJ databases">
        <title>Draft genome sequence of Youngimonas vesicularis.</title>
        <authorList>
            <person name="Hameed A."/>
        </authorList>
    </citation>
    <scope>NUCLEOTIDE SEQUENCE [LARGE SCALE GENOMIC DNA]</scope>
    <source>
        <strain evidence="6 7">CC-AMW-E</strain>
    </source>
</reference>
<keyword evidence="2" id="KW-0328">Glycosyltransferase</keyword>
<dbReference type="SUPFAM" id="SSF53448">
    <property type="entry name" value="Nucleotide-diphospho-sugar transferases"/>
    <property type="match status" value="1"/>
</dbReference>
<protein>
    <submittedName>
        <fullName evidence="6">Glycosyltransferase</fullName>
    </submittedName>
</protein>
<dbReference type="Proteomes" id="UP000306113">
    <property type="component" value="Unassembled WGS sequence"/>
</dbReference>
<proteinExistence type="inferred from homology"/>
<evidence type="ECO:0000313" key="6">
    <source>
        <dbReference type="EMBL" id="THD76906.1"/>
    </source>
</evidence>
<evidence type="ECO:0000313" key="7">
    <source>
        <dbReference type="Proteomes" id="UP000306113"/>
    </source>
</evidence>
<dbReference type="InterPro" id="IPR029044">
    <property type="entry name" value="Nucleotide-diphossugar_trans"/>
</dbReference>
<gene>
    <name evidence="6" type="ORF">E7681_03430</name>
</gene>
<dbReference type="PANTHER" id="PTHR43179:SF12">
    <property type="entry name" value="GALACTOFURANOSYLTRANSFERASE GLFT2"/>
    <property type="match status" value="1"/>
</dbReference>
<dbReference type="OrthoDB" id="153025at2"/>
<accession>A0A4S3MF36</accession>
<sequence length="420" mass="45911">MQQLPVSVVVVSRGRPDSLRLCLTGLARLHYRNFEIIVVADPSGIDAARALPFSYDFRLISYDEPNISAARNIGISAAAGEVVAFIDDDAVPEPTWLNHLIAPFDDPDVAAAGGFVIGRNGISWQWTARSVGPDGEATPLTVDPVRPTILTPPPGHAIKTEGTNMAVRRWVLKKLGGFDEGFRFYLDETDLNMRLARGGYATAIVPLAVVHHAYAAGPRRAANRAVKDLSDIGRSSAVFWRKHLPHAARAAAEAALISAQRRRVLQQMRDGLLEPRDVRNALRSLRAGLEDGRTTPLIPSAQIARRQDGFRRFPSLATRPPVNLVGGPFGSAALQAQAAELAQQGHTVTLYLLSATALYHHVRFQPEGYWLQTGGIFGRSLRDGAVFQLSTRKKRSEKERLRVARVRESHLNSERGGAKG</sequence>